<proteinExistence type="predicted"/>
<organism evidence="2 3">
    <name type="scientific">Yinghuangia aomiensis</name>
    <dbReference type="NCBI Taxonomy" id="676205"/>
    <lineage>
        <taxon>Bacteria</taxon>
        <taxon>Bacillati</taxon>
        <taxon>Actinomycetota</taxon>
        <taxon>Actinomycetes</taxon>
        <taxon>Kitasatosporales</taxon>
        <taxon>Streptomycetaceae</taxon>
        <taxon>Yinghuangia</taxon>
    </lineage>
</organism>
<gene>
    <name evidence="2" type="ORF">GCM10023205_45070</name>
</gene>
<dbReference type="SUPFAM" id="SSF51679">
    <property type="entry name" value="Bacterial luciferase-like"/>
    <property type="match status" value="1"/>
</dbReference>
<dbReference type="PANTHER" id="PTHR30011:SF32">
    <property type="entry name" value="CONSERVED PROTEIN"/>
    <property type="match status" value="1"/>
</dbReference>
<dbReference type="NCBIfam" id="TIGR03619">
    <property type="entry name" value="F420_Rv2161c"/>
    <property type="match status" value="1"/>
</dbReference>
<dbReference type="Pfam" id="PF00296">
    <property type="entry name" value="Bac_luciferase"/>
    <property type="match status" value="1"/>
</dbReference>
<keyword evidence="3" id="KW-1185">Reference proteome</keyword>
<sequence>MKFWVPLICLPTEQYPPLARAAERLGYEGVLVADHLAIPEAFGSVHPSGENPFTHETEFPDAVAVIASLAAVTTRLRFMTYAYVLPLRDPFTVAKQFGTLSVLSGGRVALGAAVGWLAEEFATVGADFRTRGARTDEILAVATDFWADGRAEHHGRFHDFGPAGMFPAPAAPLPVLIAGKSDKALERAARHDGWLGMNYGFDEIEERVARLADLRKAAGDSRPDFEVFAIANAMPEPATYTRLAELGVTATAAMPWLVGDPTTASVDAKIAALEAFAATHL</sequence>
<comment type="caution">
    <text evidence="2">The sequence shown here is derived from an EMBL/GenBank/DDBJ whole genome shotgun (WGS) entry which is preliminary data.</text>
</comment>
<dbReference type="InterPro" id="IPR019921">
    <property type="entry name" value="Lucif-like_OxRdtase_Rv2161c"/>
</dbReference>
<dbReference type="RefSeq" id="WP_345677425.1">
    <property type="nucleotide sequence ID" value="NZ_BAABHS010000016.1"/>
</dbReference>
<dbReference type="InterPro" id="IPR036661">
    <property type="entry name" value="Luciferase-like_sf"/>
</dbReference>
<evidence type="ECO:0000259" key="1">
    <source>
        <dbReference type="Pfam" id="PF00296"/>
    </source>
</evidence>
<dbReference type="InterPro" id="IPR011251">
    <property type="entry name" value="Luciferase-like_dom"/>
</dbReference>
<evidence type="ECO:0000313" key="2">
    <source>
        <dbReference type="EMBL" id="GAA4973594.1"/>
    </source>
</evidence>
<dbReference type="Proteomes" id="UP001500466">
    <property type="component" value="Unassembled WGS sequence"/>
</dbReference>
<accession>A0ABP9HLA8</accession>
<dbReference type="PANTHER" id="PTHR30011">
    <property type="entry name" value="ALKANESULFONATE MONOOXYGENASE-RELATED"/>
    <property type="match status" value="1"/>
</dbReference>
<name>A0ABP9HLA8_9ACTN</name>
<dbReference type="InterPro" id="IPR051260">
    <property type="entry name" value="Diverse_substr_monoxygenases"/>
</dbReference>
<protein>
    <submittedName>
        <fullName evidence="2">TIGR03619 family F420-dependent LLM class oxidoreductase</fullName>
    </submittedName>
</protein>
<dbReference type="EMBL" id="BAABHS010000016">
    <property type="protein sequence ID" value="GAA4973594.1"/>
    <property type="molecule type" value="Genomic_DNA"/>
</dbReference>
<dbReference type="Gene3D" id="3.20.20.30">
    <property type="entry name" value="Luciferase-like domain"/>
    <property type="match status" value="1"/>
</dbReference>
<reference evidence="3" key="1">
    <citation type="journal article" date="2019" name="Int. J. Syst. Evol. Microbiol.">
        <title>The Global Catalogue of Microorganisms (GCM) 10K type strain sequencing project: providing services to taxonomists for standard genome sequencing and annotation.</title>
        <authorList>
            <consortium name="The Broad Institute Genomics Platform"/>
            <consortium name="The Broad Institute Genome Sequencing Center for Infectious Disease"/>
            <person name="Wu L."/>
            <person name="Ma J."/>
        </authorList>
    </citation>
    <scope>NUCLEOTIDE SEQUENCE [LARGE SCALE GENOMIC DNA]</scope>
    <source>
        <strain evidence="3">JCM 17986</strain>
    </source>
</reference>
<feature type="domain" description="Luciferase-like" evidence="1">
    <location>
        <begin position="18"/>
        <end position="229"/>
    </location>
</feature>
<evidence type="ECO:0000313" key="3">
    <source>
        <dbReference type="Proteomes" id="UP001500466"/>
    </source>
</evidence>